<sequence>MGRPAPSGGGPRVPVRSRCPSASHPLPFPISPHKMARPRRIVAMAVACFHLLRSLLVRLGQPVLNKLPSYLGATKTEDIYASKDTRMTQVMMEYMGDTSQISGTSEPAPTDDKHGWSLVADTNDEPSDSQMSEQSEHARRAQELEENNAILRQKIVELQQTLEESNASLALKKNEYVKLISIVPKFFSYFKPPKKASEAAVSFMKAEGNFDQQVACMQDFLNCFTIDRKFGIKYQRRKKKNLAEPTSN</sequence>
<dbReference type="Gramene" id="PVH31541">
    <property type="protein sequence ID" value="PVH31541"/>
    <property type="gene ID" value="PAHAL_9G174500"/>
</dbReference>
<proteinExistence type="predicted"/>
<protein>
    <submittedName>
        <fullName evidence="2">Uncharacterized protein</fullName>
    </submittedName>
</protein>
<accession>A0A2T8I1J9</accession>
<dbReference type="AlphaFoldDB" id="A0A2T8I1J9"/>
<feature type="region of interest" description="Disordered" evidence="1">
    <location>
        <begin position="99"/>
        <end position="142"/>
    </location>
</feature>
<gene>
    <name evidence="2" type="ORF">PAHAL_9G174500</name>
</gene>
<name>A0A2T8I1J9_9POAL</name>
<reference evidence="2" key="1">
    <citation type="submission" date="2018-04" db="EMBL/GenBank/DDBJ databases">
        <title>WGS assembly of Panicum hallii.</title>
        <authorList>
            <person name="Lovell J."/>
            <person name="Jenkins J."/>
            <person name="Lowry D."/>
            <person name="Mamidi S."/>
            <person name="Sreedasyam A."/>
            <person name="Weng X."/>
            <person name="Barry K."/>
            <person name="Bonette J."/>
            <person name="Campitelli B."/>
            <person name="Daum C."/>
            <person name="Gordon S."/>
            <person name="Gould B."/>
            <person name="Lipzen A."/>
            <person name="Macqueen A."/>
            <person name="Palacio-Mejia J."/>
            <person name="Plott C."/>
            <person name="Shakirov E."/>
            <person name="Shu S."/>
            <person name="Yoshinaga Y."/>
            <person name="Zane M."/>
            <person name="Rokhsar D."/>
            <person name="Grimwood J."/>
            <person name="Schmutz J."/>
            <person name="Juenger T."/>
        </authorList>
    </citation>
    <scope>NUCLEOTIDE SEQUENCE [LARGE SCALE GENOMIC DNA]</scope>
    <source>
        <strain evidence="2">FIL2</strain>
    </source>
</reference>
<dbReference type="Proteomes" id="UP000243499">
    <property type="component" value="Chromosome 9"/>
</dbReference>
<feature type="region of interest" description="Disordered" evidence="1">
    <location>
        <begin position="1"/>
        <end position="26"/>
    </location>
</feature>
<evidence type="ECO:0000313" key="2">
    <source>
        <dbReference type="EMBL" id="PVH31541.1"/>
    </source>
</evidence>
<organism evidence="2">
    <name type="scientific">Panicum hallii</name>
    <dbReference type="NCBI Taxonomy" id="206008"/>
    <lineage>
        <taxon>Eukaryota</taxon>
        <taxon>Viridiplantae</taxon>
        <taxon>Streptophyta</taxon>
        <taxon>Embryophyta</taxon>
        <taxon>Tracheophyta</taxon>
        <taxon>Spermatophyta</taxon>
        <taxon>Magnoliopsida</taxon>
        <taxon>Liliopsida</taxon>
        <taxon>Poales</taxon>
        <taxon>Poaceae</taxon>
        <taxon>PACMAD clade</taxon>
        <taxon>Panicoideae</taxon>
        <taxon>Panicodae</taxon>
        <taxon>Paniceae</taxon>
        <taxon>Panicinae</taxon>
        <taxon>Panicum</taxon>
        <taxon>Panicum sect. Panicum</taxon>
    </lineage>
</organism>
<evidence type="ECO:0000256" key="1">
    <source>
        <dbReference type="SAM" id="MobiDB-lite"/>
    </source>
</evidence>
<dbReference type="EMBL" id="CM008054">
    <property type="protein sequence ID" value="PVH31541.1"/>
    <property type="molecule type" value="Genomic_DNA"/>
</dbReference>